<dbReference type="Gene3D" id="3.10.20.30">
    <property type="match status" value="1"/>
</dbReference>
<dbReference type="NCBIfam" id="TIGR01682">
    <property type="entry name" value="moaD"/>
    <property type="match status" value="1"/>
</dbReference>
<dbReference type="EMBL" id="JAAROL010000001">
    <property type="protein sequence ID" value="MBC1330521.1"/>
    <property type="molecule type" value="Genomic_DNA"/>
</dbReference>
<evidence type="ECO:0000313" key="4">
    <source>
        <dbReference type="EMBL" id="KGL40407.1"/>
    </source>
</evidence>
<evidence type="ECO:0000313" key="10">
    <source>
        <dbReference type="EMBL" id="MBC1778158.1"/>
    </source>
</evidence>
<dbReference type="EMBL" id="JAARYY010000001">
    <property type="protein sequence ID" value="MBC2242932.1"/>
    <property type="molecule type" value="Genomic_DNA"/>
</dbReference>
<keyword evidence="1" id="KW-0547">Nucleotide-binding</keyword>
<dbReference type="EMBL" id="JAARZA010000001">
    <property type="protein sequence ID" value="MBC2239333.1"/>
    <property type="molecule type" value="Genomic_DNA"/>
</dbReference>
<dbReference type="EMBL" id="JAARRU010000001">
    <property type="protein sequence ID" value="MBC1564672.1"/>
    <property type="molecule type" value="Genomic_DNA"/>
</dbReference>
<evidence type="ECO:0000313" key="9">
    <source>
        <dbReference type="EMBL" id="MBC1564672.1"/>
    </source>
</evidence>
<evidence type="ECO:0000313" key="15">
    <source>
        <dbReference type="EMBL" id="MBC2165170.1"/>
    </source>
</evidence>
<evidence type="ECO:0000313" key="24">
    <source>
        <dbReference type="Proteomes" id="UP000529446"/>
    </source>
</evidence>
<dbReference type="EMBL" id="JAARVD010000001">
    <property type="protein sequence ID" value="MBC1795531.1"/>
    <property type="molecule type" value="Genomic_DNA"/>
</dbReference>
<evidence type="ECO:0000313" key="33">
    <source>
        <dbReference type="Proteomes" id="UP000547643"/>
    </source>
</evidence>
<dbReference type="EMBL" id="JAAROV010000001">
    <property type="protein sequence ID" value="MBC1315364.1"/>
    <property type="molecule type" value="Genomic_DNA"/>
</dbReference>
<evidence type="ECO:0000313" key="13">
    <source>
        <dbReference type="EMBL" id="MBC2003812.1"/>
    </source>
</evidence>
<dbReference type="EMBL" id="JAARRW010000001">
    <property type="protein sequence ID" value="MBC1560910.1"/>
    <property type="molecule type" value="Genomic_DNA"/>
</dbReference>
<dbReference type="EMBL" id="JAARUV010000001">
    <property type="protein sequence ID" value="MBC1778158.1"/>
    <property type="molecule type" value="Genomic_DNA"/>
</dbReference>
<evidence type="ECO:0000256" key="1">
    <source>
        <dbReference type="ARBA" id="ARBA00022741"/>
    </source>
</evidence>
<dbReference type="PANTHER" id="PTHR33359">
    <property type="entry name" value="MOLYBDOPTERIN SYNTHASE SULFUR CARRIER SUBUNIT"/>
    <property type="match status" value="1"/>
</dbReference>
<reference evidence="4 22" key="1">
    <citation type="submission" date="2014-05" db="EMBL/GenBank/DDBJ databases">
        <title>Novel Listeriaceae from food processing environments.</title>
        <authorList>
            <person name="den Bakker H.C."/>
        </authorList>
    </citation>
    <scope>NUCLEOTIDE SEQUENCE [LARGE SCALE GENOMIC DNA]</scope>
    <source>
        <strain evidence="4 22">FSL A5-0281</strain>
    </source>
</reference>
<dbReference type="GO" id="GO:0000166">
    <property type="term" value="F:nucleotide binding"/>
    <property type="evidence" value="ECO:0007669"/>
    <property type="project" value="UniProtKB-KW"/>
</dbReference>
<dbReference type="AlphaFoldDB" id="A0A099W606"/>
<evidence type="ECO:0000313" key="29">
    <source>
        <dbReference type="Proteomes" id="UP000541955"/>
    </source>
</evidence>
<dbReference type="Proteomes" id="UP000547643">
    <property type="component" value="Unassembled WGS sequence"/>
</dbReference>
<evidence type="ECO:0000313" key="11">
    <source>
        <dbReference type="EMBL" id="MBC1793728.1"/>
    </source>
</evidence>
<evidence type="ECO:0000313" key="27">
    <source>
        <dbReference type="Proteomes" id="UP000539064"/>
    </source>
</evidence>
<dbReference type="InterPro" id="IPR012675">
    <property type="entry name" value="Beta-grasp_dom_sf"/>
</dbReference>
<dbReference type="Proteomes" id="UP000543379">
    <property type="component" value="Unassembled WGS sequence"/>
</dbReference>
<dbReference type="GO" id="GO:1990133">
    <property type="term" value="C:molybdopterin adenylyltransferase complex"/>
    <property type="evidence" value="ECO:0007669"/>
    <property type="project" value="TreeGrafter"/>
</dbReference>
<evidence type="ECO:0000313" key="6">
    <source>
        <dbReference type="EMBL" id="MBC1330521.1"/>
    </source>
</evidence>
<dbReference type="InterPro" id="IPR016155">
    <property type="entry name" value="Mopterin_synth/thiamin_S_b"/>
</dbReference>
<evidence type="ECO:0000313" key="8">
    <source>
        <dbReference type="EMBL" id="MBC1560910.1"/>
    </source>
</evidence>
<dbReference type="Proteomes" id="UP000586951">
    <property type="component" value="Unassembled WGS sequence"/>
</dbReference>
<dbReference type="Proteomes" id="UP000529446">
    <property type="component" value="Unassembled WGS sequence"/>
</dbReference>
<dbReference type="OrthoDB" id="598356at2"/>
<dbReference type="Proteomes" id="UP000541735">
    <property type="component" value="Unassembled WGS sequence"/>
</dbReference>
<protein>
    <recommendedName>
        <fullName evidence="3">Molybdopterin synthase sulfur carrier subunit</fullName>
    </recommendedName>
</protein>
<dbReference type="RefSeq" id="WP_036086595.1">
    <property type="nucleotide sequence ID" value="NZ_CBCSHQ010000002.1"/>
</dbReference>
<evidence type="ECO:0000313" key="37">
    <source>
        <dbReference type="Proteomes" id="UP000565628"/>
    </source>
</evidence>
<evidence type="ECO:0000313" key="21">
    <source>
        <dbReference type="EMBL" id="MBC2310972.1"/>
    </source>
</evidence>
<evidence type="ECO:0000313" key="30">
    <source>
        <dbReference type="Proteomes" id="UP000543005"/>
    </source>
</evidence>
<dbReference type="Proteomes" id="UP000543005">
    <property type="component" value="Unassembled WGS sequence"/>
</dbReference>
<name>A0A099W606_9LIST</name>
<dbReference type="EMBL" id="JAARXI010000006">
    <property type="protein sequence ID" value="MBC2117395.1"/>
    <property type="molecule type" value="Genomic_DNA"/>
</dbReference>
<dbReference type="Proteomes" id="UP000548082">
    <property type="component" value="Unassembled WGS sequence"/>
</dbReference>
<dbReference type="EMBL" id="JAARZT010000005">
    <property type="protein sequence ID" value="MBC2292262.1"/>
    <property type="molecule type" value="Genomic_DNA"/>
</dbReference>
<evidence type="ECO:0000313" key="39">
    <source>
        <dbReference type="Proteomes" id="UP000586951"/>
    </source>
</evidence>
<evidence type="ECO:0000313" key="22">
    <source>
        <dbReference type="Proteomes" id="UP000029844"/>
    </source>
</evidence>
<dbReference type="EMBL" id="JAARZS010000003">
    <property type="protein sequence ID" value="MBC2283094.1"/>
    <property type="molecule type" value="Genomic_DNA"/>
</dbReference>
<dbReference type="CDD" id="cd00754">
    <property type="entry name" value="Ubl_MoaD"/>
    <property type="match status" value="1"/>
</dbReference>
<dbReference type="eggNOG" id="COG1977">
    <property type="taxonomic scope" value="Bacteria"/>
</dbReference>
<evidence type="ECO:0000313" key="26">
    <source>
        <dbReference type="Proteomes" id="UP000533953"/>
    </source>
</evidence>
<proteinExistence type="inferred from homology"/>
<dbReference type="EMBL" id="JAARWW010000003">
    <property type="protein sequence ID" value="MBC2003812.1"/>
    <property type="molecule type" value="Genomic_DNA"/>
</dbReference>
<evidence type="ECO:0000313" key="32">
    <source>
        <dbReference type="Proteomes" id="UP000546806"/>
    </source>
</evidence>
<evidence type="ECO:0000313" key="23">
    <source>
        <dbReference type="Proteomes" id="UP000519573"/>
    </source>
</evidence>
<dbReference type="EMBL" id="JNFA01000024">
    <property type="protein sequence ID" value="KGL40407.1"/>
    <property type="molecule type" value="Genomic_DNA"/>
</dbReference>
<sequence length="80" mass="8633">MTPIKFFAFLIQKAGTSEVKLDLSNCKTVADVRQLVSKEIPAIAQDMDKCMIAVNMEFQTDSTALTDVSEIAIIPPVSGG</sequence>
<comment type="caution">
    <text evidence="4">The sequence shown here is derived from an EMBL/GenBank/DDBJ whole genome shotgun (WGS) entry which is preliminary data.</text>
</comment>
<gene>
    <name evidence="5" type="primary">moaD</name>
    <name evidence="4" type="ORF">EP57_10970</name>
    <name evidence="6" type="ORF">HB759_01035</name>
    <name evidence="5" type="ORF">HB811_01150</name>
    <name evidence="8" type="ORF">HB902_02415</name>
    <name evidence="9" type="ORF">HB907_04590</name>
    <name evidence="10" type="ORF">HCA46_04845</name>
    <name evidence="11" type="ORF">HCA52_09900</name>
    <name evidence="12" type="ORF">HCA55_02285</name>
    <name evidence="13" type="ORF">HCA78_08545</name>
    <name evidence="14" type="ORF">HCB06_12270</name>
    <name evidence="18" type="ORF">HCB25_02565</name>
    <name evidence="15" type="ORF">HCB26_01110</name>
    <name evidence="16" type="ORF">HCB27_06300</name>
    <name evidence="17" type="ORF">HCB35_02495</name>
    <name evidence="19" type="ORF">HCB69_01720</name>
    <name evidence="20" type="ORF">HCC36_03380</name>
    <name evidence="7" type="ORF">HCI99_14500</name>
    <name evidence="21" type="ORF">HCJ81_08720</name>
</gene>
<evidence type="ECO:0000313" key="16">
    <source>
        <dbReference type="EMBL" id="MBC2176215.1"/>
    </source>
</evidence>
<dbReference type="EMBL" id="JAARYD010000003">
    <property type="protein sequence ID" value="MBC2176215.1"/>
    <property type="molecule type" value="Genomic_DNA"/>
</dbReference>
<comment type="similarity">
    <text evidence="2">Belongs to the MoaD family.</text>
</comment>
<dbReference type="Proteomes" id="UP000533953">
    <property type="component" value="Unassembled WGS sequence"/>
</dbReference>
<dbReference type="Proteomes" id="UP000546806">
    <property type="component" value="Unassembled WGS sequence"/>
</dbReference>
<reference evidence="23 24" key="2">
    <citation type="submission" date="2020-03" db="EMBL/GenBank/DDBJ databases">
        <title>Soil Listeria distribution.</title>
        <authorList>
            <person name="Liao J."/>
            <person name="Wiedmann M."/>
        </authorList>
    </citation>
    <scope>NUCLEOTIDE SEQUENCE [LARGE SCALE GENOMIC DNA]</scope>
    <source>
        <strain evidence="21 37">FSL L7-0039</strain>
        <strain evidence="20 30">FSL L7-0051</strain>
        <strain evidence="19 38">FSL L7-0054</strain>
        <strain evidence="17 36">FSL L7-0149</strain>
        <strain evidence="18 35">FSL L7-0153</strain>
        <strain evidence="15 23">FSL L7-0245</strain>
        <strain evidence="16 28">FSL L7-0259</strain>
        <strain evidence="14 24">FSL L7-0360</strain>
        <strain evidence="13 32">FSL L7-0435</strain>
        <strain evidence="11 27">FSL L7-0978</strain>
        <strain evidence="12 34">FSL L7-0990</strain>
        <strain evidence="10 33">FSL L7-1017</strain>
        <strain evidence="8 29">FSL L7-1387</strain>
        <strain evidence="9 39">FSL L7-1427</strain>
        <strain evidence="7 26">FSL L7-1547</strain>
        <strain evidence="5 31">FSL L7-1816</strain>
        <strain evidence="6 25">FSL L7-1833</strain>
    </source>
</reference>
<dbReference type="Proteomes" id="UP000532866">
    <property type="component" value="Unassembled WGS sequence"/>
</dbReference>
<evidence type="ECO:0000313" key="38">
    <source>
        <dbReference type="Proteomes" id="UP000585696"/>
    </source>
</evidence>
<dbReference type="GeneID" id="58717886"/>
<evidence type="ECO:0000313" key="34">
    <source>
        <dbReference type="Proteomes" id="UP000548082"/>
    </source>
</evidence>
<evidence type="ECO:0000313" key="20">
    <source>
        <dbReference type="EMBL" id="MBC2292262.1"/>
    </source>
</evidence>
<evidence type="ECO:0000313" key="35">
    <source>
        <dbReference type="Proteomes" id="UP000550367"/>
    </source>
</evidence>
<evidence type="ECO:0000313" key="14">
    <source>
        <dbReference type="EMBL" id="MBC2117395.1"/>
    </source>
</evidence>
<dbReference type="SUPFAM" id="SSF54285">
    <property type="entry name" value="MoaD/ThiS"/>
    <property type="match status" value="1"/>
</dbReference>
<dbReference type="Proteomes" id="UP000541955">
    <property type="component" value="Unassembled WGS sequence"/>
</dbReference>
<dbReference type="STRING" id="1552123.EP57_10970"/>
<dbReference type="Proteomes" id="UP000539064">
    <property type="component" value="Unassembled WGS sequence"/>
</dbReference>
<dbReference type="EMBL" id="JAASWV010000010">
    <property type="protein sequence ID" value="MBC2310972.1"/>
    <property type="molecule type" value="Genomic_DNA"/>
</dbReference>
<dbReference type="GO" id="GO:0006777">
    <property type="term" value="P:Mo-molybdopterin cofactor biosynthetic process"/>
    <property type="evidence" value="ECO:0007669"/>
    <property type="project" value="InterPro"/>
</dbReference>
<dbReference type="Pfam" id="PF02597">
    <property type="entry name" value="ThiS"/>
    <property type="match status" value="1"/>
</dbReference>
<evidence type="ECO:0000313" key="25">
    <source>
        <dbReference type="Proteomes" id="UP000532866"/>
    </source>
</evidence>
<dbReference type="EMBL" id="JAARYH010000001">
    <property type="protein sequence ID" value="MBC2165170.1"/>
    <property type="molecule type" value="Genomic_DNA"/>
</dbReference>
<dbReference type="Proteomes" id="UP000029844">
    <property type="component" value="Unassembled WGS sequence"/>
</dbReference>
<dbReference type="InterPro" id="IPR003749">
    <property type="entry name" value="ThiS/MoaD-like"/>
</dbReference>
<evidence type="ECO:0000313" key="12">
    <source>
        <dbReference type="EMBL" id="MBC1795531.1"/>
    </source>
</evidence>
<evidence type="ECO:0000256" key="2">
    <source>
        <dbReference type="ARBA" id="ARBA00024200"/>
    </source>
</evidence>
<dbReference type="UniPathway" id="UPA00344"/>
<evidence type="ECO:0000313" key="17">
    <source>
        <dbReference type="EMBL" id="MBC2239333.1"/>
    </source>
</evidence>
<evidence type="ECO:0000313" key="7">
    <source>
        <dbReference type="EMBL" id="MBC1493026.1"/>
    </source>
</evidence>
<dbReference type="Proteomes" id="UP000585696">
    <property type="component" value="Unassembled WGS sequence"/>
</dbReference>
<evidence type="ECO:0000313" key="19">
    <source>
        <dbReference type="EMBL" id="MBC2283094.1"/>
    </source>
</evidence>
<evidence type="ECO:0000313" key="18">
    <source>
        <dbReference type="EMBL" id="MBC2242932.1"/>
    </source>
</evidence>
<accession>A0A099W606</accession>
<evidence type="ECO:0000313" key="5">
    <source>
        <dbReference type="EMBL" id="MBC1315364.1"/>
    </source>
</evidence>
<evidence type="ECO:0000313" key="36">
    <source>
        <dbReference type="Proteomes" id="UP000553016"/>
    </source>
</evidence>
<dbReference type="Proteomes" id="UP000553016">
    <property type="component" value="Unassembled WGS sequence"/>
</dbReference>
<evidence type="ECO:0000313" key="28">
    <source>
        <dbReference type="Proteomes" id="UP000541735"/>
    </source>
</evidence>
<dbReference type="Proteomes" id="UP000550367">
    <property type="component" value="Unassembled WGS sequence"/>
</dbReference>
<dbReference type="EMBL" id="JAARVG010000008">
    <property type="protein sequence ID" value="MBC1793728.1"/>
    <property type="molecule type" value="Genomic_DNA"/>
</dbReference>
<dbReference type="EMBL" id="JAASTX010000024">
    <property type="protein sequence ID" value="MBC1493026.1"/>
    <property type="molecule type" value="Genomic_DNA"/>
</dbReference>
<keyword evidence="22" id="KW-1185">Reference proteome</keyword>
<organism evidence="4 22">
    <name type="scientific">Listeria booriae</name>
    <dbReference type="NCBI Taxonomy" id="1552123"/>
    <lineage>
        <taxon>Bacteria</taxon>
        <taxon>Bacillati</taxon>
        <taxon>Bacillota</taxon>
        <taxon>Bacilli</taxon>
        <taxon>Bacillales</taxon>
        <taxon>Listeriaceae</taxon>
        <taxon>Listeria</taxon>
    </lineage>
</organism>
<dbReference type="InterPro" id="IPR044672">
    <property type="entry name" value="MOCS2A"/>
</dbReference>
<evidence type="ECO:0000256" key="3">
    <source>
        <dbReference type="ARBA" id="ARBA00024247"/>
    </source>
</evidence>
<dbReference type="Proteomes" id="UP000565628">
    <property type="component" value="Unassembled WGS sequence"/>
</dbReference>
<dbReference type="PANTHER" id="PTHR33359:SF1">
    <property type="entry name" value="MOLYBDOPTERIN SYNTHASE SULFUR CARRIER SUBUNIT"/>
    <property type="match status" value="1"/>
</dbReference>
<evidence type="ECO:0000313" key="31">
    <source>
        <dbReference type="Proteomes" id="UP000543379"/>
    </source>
</evidence>
<dbReference type="Proteomes" id="UP000519573">
    <property type="component" value="Unassembled WGS sequence"/>
</dbReference>